<evidence type="ECO:0000313" key="2">
    <source>
        <dbReference type="EMBL" id="OQX04049.1"/>
    </source>
</evidence>
<accession>A0A1Y1QFG1</accession>
<comment type="caution">
    <text evidence="2">The sequence shown here is derived from an EMBL/GenBank/DDBJ whole genome shotgun (WGS) entry which is preliminary data.</text>
</comment>
<proteinExistence type="predicted"/>
<sequence length="151" mass="17411">MSNEVIKRLQEIQCEINNKEVEISRLRSEHISLKQSLKMRGCECESNHCKTEKIRSNIKSGDKDDFCHDDQDYGRVFVKCEAGEIKVTLGANVHDYDIGSADWTDDRTLGEGDVWEARIPAQSDWLDQTNIVDILAIKDSIYNLQFESWDK</sequence>
<evidence type="ECO:0000313" key="3">
    <source>
        <dbReference type="Proteomes" id="UP000192491"/>
    </source>
</evidence>
<gene>
    <name evidence="2" type="ORF">BWK73_37470</name>
</gene>
<evidence type="ECO:0000256" key="1">
    <source>
        <dbReference type="SAM" id="Coils"/>
    </source>
</evidence>
<protein>
    <submittedName>
        <fullName evidence="2">Uncharacterized protein</fullName>
    </submittedName>
</protein>
<dbReference type="EMBL" id="MTEJ01000362">
    <property type="protein sequence ID" value="OQX04049.1"/>
    <property type="molecule type" value="Genomic_DNA"/>
</dbReference>
<reference evidence="2 3" key="1">
    <citation type="submission" date="2017-01" db="EMBL/GenBank/DDBJ databases">
        <title>Novel large sulfur bacteria in the metagenomes of groundwater-fed chemosynthetic microbial mats in the Lake Huron basin.</title>
        <authorList>
            <person name="Sharrar A.M."/>
            <person name="Flood B.E."/>
            <person name="Bailey J.V."/>
            <person name="Jones D.S."/>
            <person name="Biddanda B."/>
            <person name="Ruberg S.A."/>
            <person name="Marcus D.N."/>
            <person name="Dick G.J."/>
        </authorList>
    </citation>
    <scope>NUCLEOTIDE SEQUENCE [LARGE SCALE GENOMIC DNA]</scope>
    <source>
        <strain evidence="2">A8</strain>
    </source>
</reference>
<dbReference type="AlphaFoldDB" id="A0A1Y1QFG1"/>
<organism evidence="2 3">
    <name type="scientific">Thiothrix lacustris</name>
    <dbReference type="NCBI Taxonomy" id="525917"/>
    <lineage>
        <taxon>Bacteria</taxon>
        <taxon>Pseudomonadati</taxon>
        <taxon>Pseudomonadota</taxon>
        <taxon>Gammaproteobacteria</taxon>
        <taxon>Thiotrichales</taxon>
        <taxon>Thiotrichaceae</taxon>
        <taxon>Thiothrix</taxon>
    </lineage>
</organism>
<keyword evidence="1" id="KW-0175">Coiled coil</keyword>
<feature type="coiled-coil region" evidence="1">
    <location>
        <begin position="2"/>
        <end position="36"/>
    </location>
</feature>
<name>A0A1Y1QFG1_9GAMM</name>
<dbReference type="Proteomes" id="UP000192491">
    <property type="component" value="Unassembled WGS sequence"/>
</dbReference>